<sequence>MATLLPQPFANTLSFMCKMKPGGPILKTTQMMKCCSLSVGAFLRFGLATTEQTKEDLCTRYNGGLWEMMGEES</sequence>
<keyword evidence="2" id="KW-1185">Reference proteome</keyword>
<gene>
    <name evidence="1" type="ORF">EYF80_051578</name>
</gene>
<protein>
    <submittedName>
        <fullName evidence="1">Uncharacterized protein</fullName>
    </submittedName>
</protein>
<dbReference type="EMBL" id="SRLO01001389">
    <property type="protein sequence ID" value="TNN38255.1"/>
    <property type="molecule type" value="Genomic_DNA"/>
</dbReference>
<evidence type="ECO:0000313" key="2">
    <source>
        <dbReference type="Proteomes" id="UP000314294"/>
    </source>
</evidence>
<organism evidence="1 2">
    <name type="scientific">Liparis tanakae</name>
    <name type="common">Tanaka's snailfish</name>
    <dbReference type="NCBI Taxonomy" id="230148"/>
    <lineage>
        <taxon>Eukaryota</taxon>
        <taxon>Metazoa</taxon>
        <taxon>Chordata</taxon>
        <taxon>Craniata</taxon>
        <taxon>Vertebrata</taxon>
        <taxon>Euteleostomi</taxon>
        <taxon>Actinopterygii</taxon>
        <taxon>Neopterygii</taxon>
        <taxon>Teleostei</taxon>
        <taxon>Neoteleostei</taxon>
        <taxon>Acanthomorphata</taxon>
        <taxon>Eupercaria</taxon>
        <taxon>Perciformes</taxon>
        <taxon>Cottioidei</taxon>
        <taxon>Cottales</taxon>
        <taxon>Liparidae</taxon>
        <taxon>Liparis</taxon>
    </lineage>
</organism>
<name>A0A4Z2FBE8_9TELE</name>
<evidence type="ECO:0000313" key="1">
    <source>
        <dbReference type="EMBL" id="TNN38255.1"/>
    </source>
</evidence>
<proteinExistence type="predicted"/>
<comment type="caution">
    <text evidence="1">The sequence shown here is derived from an EMBL/GenBank/DDBJ whole genome shotgun (WGS) entry which is preliminary data.</text>
</comment>
<dbReference type="Proteomes" id="UP000314294">
    <property type="component" value="Unassembled WGS sequence"/>
</dbReference>
<reference evidence="1 2" key="1">
    <citation type="submission" date="2019-03" db="EMBL/GenBank/DDBJ databases">
        <title>First draft genome of Liparis tanakae, snailfish: a comprehensive survey of snailfish specific genes.</title>
        <authorList>
            <person name="Kim W."/>
            <person name="Song I."/>
            <person name="Jeong J.-H."/>
            <person name="Kim D."/>
            <person name="Kim S."/>
            <person name="Ryu S."/>
            <person name="Song J.Y."/>
            <person name="Lee S.K."/>
        </authorList>
    </citation>
    <scope>NUCLEOTIDE SEQUENCE [LARGE SCALE GENOMIC DNA]</scope>
    <source>
        <tissue evidence="1">Muscle</tissue>
    </source>
</reference>
<accession>A0A4Z2FBE8</accession>
<dbReference type="AlphaFoldDB" id="A0A4Z2FBE8"/>